<keyword evidence="3" id="KW-1185">Reference proteome</keyword>
<feature type="compositionally biased region" description="Polar residues" evidence="1">
    <location>
        <begin position="79"/>
        <end position="94"/>
    </location>
</feature>
<accession>A0A4Y2UB27</accession>
<organism evidence="2 3">
    <name type="scientific">Araneus ventricosus</name>
    <name type="common">Orbweaver spider</name>
    <name type="synonym">Epeira ventricosa</name>
    <dbReference type="NCBI Taxonomy" id="182803"/>
    <lineage>
        <taxon>Eukaryota</taxon>
        <taxon>Metazoa</taxon>
        <taxon>Ecdysozoa</taxon>
        <taxon>Arthropoda</taxon>
        <taxon>Chelicerata</taxon>
        <taxon>Arachnida</taxon>
        <taxon>Araneae</taxon>
        <taxon>Araneomorphae</taxon>
        <taxon>Entelegynae</taxon>
        <taxon>Araneoidea</taxon>
        <taxon>Araneidae</taxon>
        <taxon>Araneus</taxon>
    </lineage>
</organism>
<evidence type="ECO:0000256" key="1">
    <source>
        <dbReference type="SAM" id="MobiDB-lite"/>
    </source>
</evidence>
<comment type="caution">
    <text evidence="2">The sequence shown here is derived from an EMBL/GenBank/DDBJ whole genome shotgun (WGS) entry which is preliminary data.</text>
</comment>
<dbReference type="EMBL" id="BGPR01035057">
    <property type="protein sequence ID" value="GBO09713.1"/>
    <property type="molecule type" value="Genomic_DNA"/>
</dbReference>
<protein>
    <submittedName>
        <fullName evidence="2">Uncharacterized protein</fullName>
    </submittedName>
</protein>
<gene>
    <name evidence="2" type="ORF">AVEN_53559_1</name>
</gene>
<name>A0A4Y2UB27_ARAVE</name>
<reference evidence="2 3" key="1">
    <citation type="journal article" date="2019" name="Sci. Rep.">
        <title>Orb-weaving spider Araneus ventricosus genome elucidates the spidroin gene catalogue.</title>
        <authorList>
            <person name="Kono N."/>
            <person name="Nakamura H."/>
            <person name="Ohtoshi R."/>
            <person name="Moran D.A.P."/>
            <person name="Shinohara A."/>
            <person name="Yoshida Y."/>
            <person name="Fujiwara M."/>
            <person name="Mori M."/>
            <person name="Tomita M."/>
            <person name="Arakawa K."/>
        </authorList>
    </citation>
    <scope>NUCLEOTIDE SEQUENCE [LARGE SCALE GENOMIC DNA]</scope>
</reference>
<proteinExistence type="predicted"/>
<evidence type="ECO:0000313" key="2">
    <source>
        <dbReference type="EMBL" id="GBO09713.1"/>
    </source>
</evidence>
<evidence type="ECO:0000313" key="3">
    <source>
        <dbReference type="Proteomes" id="UP000499080"/>
    </source>
</evidence>
<dbReference type="AlphaFoldDB" id="A0A4Y2UB27"/>
<feature type="region of interest" description="Disordered" evidence="1">
    <location>
        <begin position="79"/>
        <end position="107"/>
    </location>
</feature>
<sequence>MLAQCSTRNSSKIIRRDFALIWRVLTKCGTAVAKSSDFLIFFRNVPNVNIQSTRAKRISITISPQELLIFLAMQMSPPNRTAKSSAPSVSQQMPNVDATAESEAIFR</sequence>
<dbReference type="Proteomes" id="UP000499080">
    <property type="component" value="Unassembled WGS sequence"/>
</dbReference>